<evidence type="ECO:0000256" key="4">
    <source>
        <dbReference type="ARBA" id="ARBA00011988"/>
    </source>
</evidence>
<evidence type="ECO:0000313" key="17">
    <source>
        <dbReference type="EMBL" id="RDL43188.1"/>
    </source>
</evidence>
<proteinExistence type="inferred from homology"/>
<dbReference type="GO" id="GO:0009244">
    <property type="term" value="P:lipopolysaccharide core region biosynthetic process"/>
    <property type="evidence" value="ECO:0007669"/>
    <property type="project" value="UniProtKB-UniRule"/>
</dbReference>
<dbReference type="Gene3D" id="1.10.510.10">
    <property type="entry name" value="Transferase(Phosphotransferase) domain 1"/>
    <property type="match status" value="1"/>
</dbReference>
<dbReference type="AlphaFoldDB" id="A0A370U5Z3"/>
<comment type="pathway">
    <text evidence="2 15">Bacterial outer membrane biogenesis; LPS core biosynthesis.</text>
</comment>
<dbReference type="EC" id="2.7.1.166" evidence="4 15"/>
<comment type="function">
    <text evidence="15">Catalyzes the ATP-dependent phosphorylation of the 3-deoxy-D-manno-octulosonic acid (Kdo) residue in Kdo-lipid IV(A) at the 4-OH position.</text>
</comment>
<dbReference type="SUPFAM" id="SSF56112">
    <property type="entry name" value="Protein kinase-like (PK-like)"/>
    <property type="match status" value="1"/>
</dbReference>
<keyword evidence="18" id="KW-1185">Reference proteome</keyword>
<keyword evidence="5 15" id="KW-1003">Cell membrane</keyword>
<evidence type="ECO:0000256" key="13">
    <source>
        <dbReference type="ARBA" id="ARBA00029511"/>
    </source>
</evidence>
<keyword evidence="11 15" id="KW-0448">Lipopolysaccharide biosynthesis</keyword>
<keyword evidence="6 15" id="KW-0997">Cell inner membrane</keyword>
<evidence type="ECO:0000256" key="1">
    <source>
        <dbReference type="ARBA" id="ARBA00004515"/>
    </source>
</evidence>
<keyword evidence="10 15" id="KW-0067">ATP-binding</keyword>
<dbReference type="InterPro" id="IPR011009">
    <property type="entry name" value="Kinase-like_dom_sf"/>
</dbReference>
<sequence length="237" mass="27385">MPSIHPTASSDIVFISPTFKGVSREWFSPEHWEQEDKLTRTATGRGTVWFVETPSATAVLRQYRRGGLIAKVNKFKFLSQPLQSTRVYLELTLLEKLQQLGLPAPKPIGGMLRREGLFYEAWLMTEMIPNSADLNEILSTSQLDEATWVSIGQTIREFHQKGIYHSDLNCHNIMLDDQNKVWLIDFDKCSQRIPNPSWQKKNLDRLLRSFKKEQLKNPAFSANDTTWQWLLNGYENG</sequence>
<dbReference type="UniPathway" id="UPA00958"/>
<protein>
    <recommendedName>
        <fullName evidence="13 15">3-deoxy-D-manno-octulosonic acid kinase</fullName>
        <shortName evidence="15">Kdo kinase</shortName>
        <ecNumber evidence="4 15">2.7.1.166</ecNumber>
    </recommendedName>
</protein>
<dbReference type="Pfam" id="PF06293">
    <property type="entry name" value="Kdo"/>
    <property type="match status" value="1"/>
</dbReference>
<evidence type="ECO:0000256" key="7">
    <source>
        <dbReference type="ARBA" id="ARBA00022679"/>
    </source>
</evidence>
<dbReference type="PROSITE" id="PS50011">
    <property type="entry name" value="PROTEIN_KINASE_DOM"/>
    <property type="match status" value="1"/>
</dbReference>
<keyword evidence="12 15" id="KW-0472">Membrane</keyword>
<evidence type="ECO:0000256" key="11">
    <source>
        <dbReference type="ARBA" id="ARBA00022985"/>
    </source>
</evidence>
<gene>
    <name evidence="15" type="primary">kdkA</name>
    <name evidence="17" type="ORF">DN730_15925</name>
</gene>
<feature type="domain" description="Protein kinase" evidence="16">
    <location>
        <begin position="37"/>
        <end position="237"/>
    </location>
</feature>
<evidence type="ECO:0000259" key="16">
    <source>
        <dbReference type="PROSITE" id="PS50011"/>
    </source>
</evidence>
<evidence type="ECO:0000256" key="3">
    <source>
        <dbReference type="ARBA" id="ARBA00010327"/>
    </source>
</evidence>
<organism evidence="17 18">
    <name type="scientific">Marinomonas piezotolerans</name>
    <dbReference type="NCBI Taxonomy" id="2213058"/>
    <lineage>
        <taxon>Bacteria</taxon>
        <taxon>Pseudomonadati</taxon>
        <taxon>Pseudomonadota</taxon>
        <taxon>Gammaproteobacteria</taxon>
        <taxon>Oceanospirillales</taxon>
        <taxon>Oceanospirillaceae</taxon>
        <taxon>Marinomonas</taxon>
    </lineage>
</organism>
<evidence type="ECO:0000256" key="5">
    <source>
        <dbReference type="ARBA" id="ARBA00022475"/>
    </source>
</evidence>
<evidence type="ECO:0000256" key="15">
    <source>
        <dbReference type="HAMAP-Rule" id="MF_00521"/>
    </source>
</evidence>
<dbReference type="EMBL" id="QKRA01000009">
    <property type="protein sequence ID" value="RDL43188.1"/>
    <property type="molecule type" value="Genomic_DNA"/>
</dbReference>
<dbReference type="HAMAP" id="MF_00521">
    <property type="entry name" value="KDO_kinase"/>
    <property type="match status" value="1"/>
</dbReference>
<evidence type="ECO:0000256" key="9">
    <source>
        <dbReference type="ARBA" id="ARBA00022777"/>
    </source>
</evidence>
<comment type="catalytic activity">
    <reaction evidence="14 15">
        <text>an alpha-Kdo-(2-&gt;6)-lipid IVA + ATP = a 4-O-phospho-alpha-Kdo-(2-&gt;6)-lipid IVA + ADP + H(+)</text>
        <dbReference type="Rhea" id="RHEA:74271"/>
        <dbReference type="ChEBI" id="CHEBI:15378"/>
        <dbReference type="ChEBI" id="CHEBI:30616"/>
        <dbReference type="ChEBI" id="CHEBI:176428"/>
        <dbReference type="ChEBI" id="CHEBI:193140"/>
        <dbReference type="ChEBI" id="CHEBI:456216"/>
        <dbReference type="EC" id="2.7.1.166"/>
    </reaction>
</comment>
<evidence type="ECO:0000256" key="6">
    <source>
        <dbReference type="ARBA" id="ARBA00022519"/>
    </source>
</evidence>
<feature type="active site" evidence="15">
    <location>
        <position position="167"/>
    </location>
</feature>
<dbReference type="NCBIfam" id="NF002475">
    <property type="entry name" value="PRK01723.1"/>
    <property type="match status" value="1"/>
</dbReference>
<comment type="subcellular location">
    <subcellularLocation>
        <location evidence="1 15">Cell inner membrane</location>
        <topology evidence="1 15">Peripheral membrane protein</topology>
        <orientation evidence="1 15">Cytoplasmic side</orientation>
    </subcellularLocation>
</comment>
<comment type="caution">
    <text evidence="17">The sequence shown here is derived from an EMBL/GenBank/DDBJ whole genome shotgun (WGS) entry which is preliminary data.</text>
</comment>
<dbReference type="GO" id="GO:0005886">
    <property type="term" value="C:plasma membrane"/>
    <property type="evidence" value="ECO:0007669"/>
    <property type="project" value="UniProtKB-SubCell"/>
</dbReference>
<dbReference type="GO" id="GO:0004672">
    <property type="term" value="F:protein kinase activity"/>
    <property type="evidence" value="ECO:0007669"/>
    <property type="project" value="InterPro"/>
</dbReference>
<dbReference type="GO" id="GO:0005524">
    <property type="term" value="F:ATP binding"/>
    <property type="evidence" value="ECO:0007669"/>
    <property type="project" value="UniProtKB-UniRule"/>
</dbReference>
<name>A0A370U5Z3_9GAMM</name>
<evidence type="ECO:0000256" key="10">
    <source>
        <dbReference type="ARBA" id="ARBA00022840"/>
    </source>
</evidence>
<dbReference type="InterPro" id="IPR022826">
    <property type="entry name" value="KDO_kinase"/>
</dbReference>
<evidence type="ECO:0000256" key="12">
    <source>
        <dbReference type="ARBA" id="ARBA00023136"/>
    </source>
</evidence>
<evidence type="ECO:0000313" key="18">
    <source>
        <dbReference type="Proteomes" id="UP000254326"/>
    </source>
</evidence>
<dbReference type="Proteomes" id="UP000254326">
    <property type="component" value="Unassembled WGS sequence"/>
</dbReference>
<accession>A0A370U5Z3</accession>
<evidence type="ECO:0000256" key="8">
    <source>
        <dbReference type="ARBA" id="ARBA00022741"/>
    </source>
</evidence>
<evidence type="ECO:0000256" key="14">
    <source>
        <dbReference type="ARBA" id="ARBA00034417"/>
    </source>
</evidence>
<keyword evidence="9 15" id="KW-0418">Kinase</keyword>
<evidence type="ECO:0000256" key="2">
    <source>
        <dbReference type="ARBA" id="ARBA00004713"/>
    </source>
</evidence>
<dbReference type="InterPro" id="IPR000719">
    <property type="entry name" value="Prot_kinase_dom"/>
</dbReference>
<keyword evidence="7 15" id="KW-0808">Transferase</keyword>
<reference evidence="17 18" key="1">
    <citation type="submission" date="2018-06" db="EMBL/GenBank/DDBJ databases">
        <title>Marinomonas sp. YLB-05 draft genome sequence.</title>
        <authorList>
            <person name="Yu L."/>
            <person name="Tang X."/>
        </authorList>
    </citation>
    <scope>NUCLEOTIDE SEQUENCE [LARGE SCALE GENOMIC DNA]</scope>
    <source>
        <strain evidence="17 18">YLB-05</strain>
    </source>
</reference>
<comment type="similarity">
    <text evidence="3 15">Belongs to the protein kinase superfamily. KdkA/RfaP family.</text>
</comment>
<keyword evidence="8 15" id="KW-0547">Nucleotide-binding</keyword>